<dbReference type="RefSeq" id="WP_311622852.1">
    <property type="nucleotide sequence ID" value="NZ_JAVRFE010000006.1"/>
</dbReference>
<name>A0ABU2T2L2_9ACTN</name>
<evidence type="ECO:0000313" key="3">
    <source>
        <dbReference type="EMBL" id="MDT0455468.1"/>
    </source>
</evidence>
<accession>A0ABU2T2L2</accession>
<feature type="region of interest" description="Disordered" evidence="1">
    <location>
        <begin position="23"/>
        <end position="67"/>
    </location>
</feature>
<feature type="compositionally biased region" description="Gly residues" evidence="1">
    <location>
        <begin position="27"/>
        <end position="37"/>
    </location>
</feature>
<protein>
    <recommendedName>
        <fullName evidence="2">N,N-dimethylformamidase beta subunit-like C-terminal domain-containing protein</fullName>
    </recommendedName>
</protein>
<evidence type="ECO:0000259" key="2">
    <source>
        <dbReference type="Pfam" id="PF20254"/>
    </source>
</evidence>
<sequence length="521" mass="56162">MDRRRFLGAAAAGAAGLAVGVAAGCGSTSGGGPGAGPTAGDEPDLAAERDRPGHPDWRIRSAGPPDAVQGYTDKVSVLPGEEFGLYVSTTAPGFRVAAYRVGWYRGAQARRVWRSDRVAGRRQRHPGLLPGTRSVRADWERSLRVRTAGWPPGAYLLRLDAEHGHQRYVPMVVRSARATGRTVLMHAVATWQAYNAWGGYSLYRGPDGGYASRSLAVSFDRPYDSNGAGKFLVYERALVVLAERLGLPLAYTTGVDVHRDPSALRGATAVLSLGHDEYWTPQQREHVTRARDAGTNLAFLGANACFRRVRLEPGQGPGPGQRADSSGALRTVVCYKTSYRNDPRFAGPHRALPTHDFRQPPAADPESALTGVFYEGYPTDAPYVVHNADHWLFAGTGAKRGDAFDHLVGVEYDRVTPQAPTPERLEILAHSPLVCNGRSSHADSAYYTVPSGAGVFSSGTMRWVEALMAGTHDAGRDHGMDDRTRAFVTRTTENLLRAFAVAPAAKIRPAPRNNVAAVYGV</sequence>
<dbReference type="Proteomes" id="UP001180551">
    <property type="component" value="Unassembled WGS sequence"/>
</dbReference>
<feature type="domain" description="N,N-dimethylformamidase beta subunit-like C-terminal" evidence="2">
    <location>
        <begin position="95"/>
        <end position="470"/>
    </location>
</feature>
<dbReference type="Pfam" id="PF20254">
    <property type="entry name" value="DMFA2_C"/>
    <property type="match status" value="1"/>
</dbReference>
<reference evidence="3" key="1">
    <citation type="submission" date="2024-05" db="EMBL/GenBank/DDBJ databases">
        <title>30 novel species of actinomycetes from the DSMZ collection.</title>
        <authorList>
            <person name="Nouioui I."/>
        </authorList>
    </citation>
    <scope>NUCLEOTIDE SEQUENCE</scope>
    <source>
        <strain evidence="3">DSM 41527</strain>
    </source>
</reference>
<evidence type="ECO:0000256" key="1">
    <source>
        <dbReference type="SAM" id="MobiDB-lite"/>
    </source>
</evidence>
<keyword evidence="4" id="KW-1185">Reference proteome</keyword>
<evidence type="ECO:0000313" key="4">
    <source>
        <dbReference type="Proteomes" id="UP001180551"/>
    </source>
</evidence>
<gene>
    <name evidence="3" type="ORF">RM550_06910</name>
</gene>
<dbReference type="InterPro" id="IPR046540">
    <property type="entry name" value="DMFA2_C"/>
</dbReference>
<feature type="compositionally biased region" description="Basic and acidic residues" evidence="1">
    <location>
        <begin position="46"/>
        <end position="59"/>
    </location>
</feature>
<proteinExistence type="predicted"/>
<comment type="caution">
    <text evidence="3">The sequence shown here is derived from an EMBL/GenBank/DDBJ whole genome shotgun (WGS) entry which is preliminary data.</text>
</comment>
<dbReference type="EMBL" id="JAVRFE010000006">
    <property type="protein sequence ID" value="MDT0455468.1"/>
    <property type="molecule type" value="Genomic_DNA"/>
</dbReference>
<dbReference type="PROSITE" id="PS51257">
    <property type="entry name" value="PROKAR_LIPOPROTEIN"/>
    <property type="match status" value="1"/>
</dbReference>
<dbReference type="PROSITE" id="PS51318">
    <property type="entry name" value="TAT"/>
    <property type="match status" value="1"/>
</dbReference>
<dbReference type="InterPro" id="IPR006311">
    <property type="entry name" value="TAT_signal"/>
</dbReference>
<organism evidence="3 4">
    <name type="scientific">Streptomyces mooreae</name>
    <dbReference type="NCBI Taxonomy" id="3075523"/>
    <lineage>
        <taxon>Bacteria</taxon>
        <taxon>Bacillati</taxon>
        <taxon>Actinomycetota</taxon>
        <taxon>Actinomycetes</taxon>
        <taxon>Kitasatosporales</taxon>
        <taxon>Streptomycetaceae</taxon>
        <taxon>Streptomyces</taxon>
    </lineage>
</organism>